<evidence type="ECO:0000259" key="13">
    <source>
        <dbReference type="Pfam" id="PF00763"/>
    </source>
</evidence>
<feature type="binding site" evidence="12">
    <location>
        <begin position="184"/>
        <end position="186"/>
    </location>
    <ligand>
        <name>NADP(+)</name>
        <dbReference type="ChEBI" id="CHEBI:58349"/>
    </ligand>
</feature>
<sequence length="303" mass="32049">MTECIGDTKRVKSKALKIDGKAVAQAVKDRLKKEIEAQVGGQADGSGGKRRPGLAVVLVGDDPASQTYVKNKIASCEEVGIVSFHHRLAADVSQLEVQNLVRRLNEDEAVDGILVQLPLPAHIDTREVLSLIDPDKDVDGLSAVNQGRLAIGEPGLFPCTPLGVMELLRYEGVELKGKHAVVVGRSALVGKPVALMLLAKDATVTVCHSRTSDLPAVCRSADVLVAAVGRANMIKGDWIKPGAVVIDVGINRIEVNGKGKLVGDVDYNEAVEVASKATPVPGGVGPMTVAMLLSNTFTSYKRR</sequence>
<keyword evidence="9 12" id="KW-0368">Histidine biosynthesis</keyword>
<keyword evidence="6 12" id="KW-0378">Hydrolase</keyword>
<evidence type="ECO:0000256" key="6">
    <source>
        <dbReference type="ARBA" id="ARBA00022801"/>
    </source>
</evidence>
<keyword evidence="5 12" id="KW-0658">Purine biosynthesis</keyword>
<proteinExistence type="inferred from homology"/>
<dbReference type="NCBIfam" id="NF010785">
    <property type="entry name" value="PRK14188.1"/>
    <property type="match status" value="1"/>
</dbReference>
<dbReference type="FunFam" id="3.40.50.720:FF:000006">
    <property type="entry name" value="Bifunctional protein FolD"/>
    <property type="match status" value="1"/>
</dbReference>
<feature type="domain" description="Tetrahydrofolate dehydrogenase/cyclohydrolase NAD(P)-binding" evidence="14">
    <location>
        <begin position="158"/>
        <end position="302"/>
    </location>
</feature>
<dbReference type="GO" id="GO:0035999">
    <property type="term" value="P:tetrahydrofolate interconversion"/>
    <property type="evidence" value="ECO:0007669"/>
    <property type="project" value="UniProtKB-UniRule"/>
</dbReference>
<evidence type="ECO:0000313" key="15">
    <source>
        <dbReference type="EMBL" id="MBN8658796.1"/>
    </source>
</evidence>
<keyword evidence="11 12" id="KW-0511">Multifunctional enzyme</keyword>
<dbReference type="InterPro" id="IPR000672">
    <property type="entry name" value="THF_DH/CycHdrlase"/>
</dbReference>
<name>A0A8J7PAD6_9BACT</name>
<dbReference type="InterPro" id="IPR046346">
    <property type="entry name" value="Aminoacid_DH-like_N_sf"/>
</dbReference>
<comment type="caution">
    <text evidence="12">Lacks conserved residue(s) required for the propagation of feature annotation.</text>
</comment>
<keyword evidence="7 12" id="KW-0521">NADP</keyword>
<comment type="caution">
    <text evidence="15">The sequence shown here is derived from an EMBL/GenBank/DDBJ whole genome shotgun (WGS) entry which is preliminary data.</text>
</comment>
<comment type="function">
    <text evidence="12">Catalyzes the oxidation of 5,10-methylenetetrahydrofolate to 5,10-methenyltetrahydrofolate and then the hydrolysis of 5,10-methenyltetrahydrofolate to 10-formyltetrahydrofolate.</text>
</comment>
<dbReference type="GO" id="GO:0005829">
    <property type="term" value="C:cytosol"/>
    <property type="evidence" value="ECO:0007669"/>
    <property type="project" value="TreeGrafter"/>
</dbReference>
<reference evidence="15" key="1">
    <citation type="submission" date="2021-02" db="EMBL/GenBank/DDBJ databases">
        <title>Genome-Resolved Metagenomics of a Microbial Community Performing Photosynthetic Biological Nutrient Removal.</title>
        <authorList>
            <person name="Mcdaniel E.A."/>
        </authorList>
    </citation>
    <scope>NUCLEOTIDE SEQUENCE</scope>
    <source>
        <strain evidence="15">UWPOB_OBS1</strain>
    </source>
</reference>
<evidence type="ECO:0000256" key="4">
    <source>
        <dbReference type="ARBA" id="ARBA00022605"/>
    </source>
</evidence>
<dbReference type="GO" id="GO:0009086">
    <property type="term" value="P:methionine biosynthetic process"/>
    <property type="evidence" value="ECO:0007669"/>
    <property type="project" value="UniProtKB-KW"/>
</dbReference>
<comment type="subunit">
    <text evidence="2 12">Homodimer.</text>
</comment>
<dbReference type="Gene3D" id="3.40.50.720">
    <property type="entry name" value="NAD(P)-binding Rossmann-like Domain"/>
    <property type="match status" value="1"/>
</dbReference>
<dbReference type="HAMAP" id="MF_01576">
    <property type="entry name" value="THF_DHG_CYH"/>
    <property type="match status" value="1"/>
</dbReference>
<dbReference type="UniPathway" id="UPA00193"/>
<dbReference type="PANTHER" id="PTHR48099">
    <property type="entry name" value="C-1-TETRAHYDROFOLATE SYNTHASE, CYTOPLASMIC-RELATED"/>
    <property type="match status" value="1"/>
</dbReference>
<dbReference type="PANTHER" id="PTHR48099:SF5">
    <property type="entry name" value="C-1-TETRAHYDROFOLATE SYNTHASE, CYTOPLASMIC"/>
    <property type="match status" value="1"/>
</dbReference>
<dbReference type="Pfam" id="PF02882">
    <property type="entry name" value="THF_DHG_CYH_C"/>
    <property type="match status" value="1"/>
</dbReference>
<dbReference type="Pfam" id="PF00763">
    <property type="entry name" value="THF_DHG_CYH"/>
    <property type="match status" value="1"/>
</dbReference>
<dbReference type="GO" id="GO:0004477">
    <property type="term" value="F:methenyltetrahydrofolate cyclohydrolase activity"/>
    <property type="evidence" value="ECO:0007669"/>
    <property type="project" value="UniProtKB-UniRule"/>
</dbReference>
<keyword evidence="4 12" id="KW-0028">Amino-acid biosynthesis</keyword>
<evidence type="ECO:0000259" key="14">
    <source>
        <dbReference type="Pfam" id="PF02882"/>
    </source>
</evidence>
<evidence type="ECO:0000256" key="11">
    <source>
        <dbReference type="ARBA" id="ARBA00023268"/>
    </source>
</evidence>
<keyword evidence="3 12" id="KW-0554">One-carbon metabolism</keyword>
<evidence type="ECO:0000256" key="7">
    <source>
        <dbReference type="ARBA" id="ARBA00022857"/>
    </source>
</evidence>
<comment type="catalytic activity">
    <reaction evidence="12">
        <text>(6R)-5,10-methenyltetrahydrofolate + H2O = (6R)-10-formyltetrahydrofolate + H(+)</text>
        <dbReference type="Rhea" id="RHEA:23700"/>
        <dbReference type="ChEBI" id="CHEBI:15377"/>
        <dbReference type="ChEBI" id="CHEBI:15378"/>
        <dbReference type="ChEBI" id="CHEBI:57455"/>
        <dbReference type="ChEBI" id="CHEBI:195366"/>
        <dbReference type="EC" id="3.5.4.9"/>
    </reaction>
</comment>
<organism evidence="15 16">
    <name type="scientific">Candidatus Obscuribacter phosphatis</name>
    <dbReference type="NCBI Taxonomy" id="1906157"/>
    <lineage>
        <taxon>Bacteria</taxon>
        <taxon>Bacillati</taxon>
        <taxon>Candidatus Melainabacteria</taxon>
        <taxon>Candidatus Obscuribacterales</taxon>
        <taxon>Candidatus Obscuribacteraceae</taxon>
        <taxon>Candidatus Obscuribacter</taxon>
    </lineage>
</organism>
<dbReference type="PROSITE" id="PS00767">
    <property type="entry name" value="THF_DHG_CYH_2"/>
    <property type="match status" value="1"/>
</dbReference>
<keyword evidence="8 12" id="KW-0560">Oxidoreductase</keyword>
<dbReference type="CDD" id="cd01080">
    <property type="entry name" value="NAD_bind_m-THF_DH_Cyclohyd"/>
    <property type="match status" value="1"/>
</dbReference>
<evidence type="ECO:0000256" key="2">
    <source>
        <dbReference type="ARBA" id="ARBA00011738"/>
    </source>
</evidence>
<comment type="pathway">
    <text evidence="1 12">One-carbon metabolism; tetrahydrofolate interconversion.</text>
</comment>
<feature type="domain" description="Tetrahydrofolate dehydrogenase/cyclohydrolase catalytic" evidence="13">
    <location>
        <begin position="18"/>
        <end position="139"/>
    </location>
</feature>
<dbReference type="PRINTS" id="PR00085">
    <property type="entry name" value="THFDHDRGNASE"/>
</dbReference>
<dbReference type="InterPro" id="IPR020631">
    <property type="entry name" value="THF_DH/CycHdrlase_NAD-bd_dom"/>
</dbReference>
<dbReference type="SUPFAM" id="SSF51735">
    <property type="entry name" value="NAD(P)-binding Rossmann-fold domains"/>
    <property type="match status" value="1"/>
</dbReference>
<dbReference type="NCBIfam" id="NF008058">
    <property type="entry name" value="PRK10792.1"/>
    <property type="match status" value="1"/>
</dbReference>
<dbReference type="EC" id="3.5.4.9" evidence="12"/>
<dbReference type="EC" id="1.5.1.5" evidence="12"/>
<dbReference type="Gene3D" id="3.40.50.10860">
    <property type="entry name" value="Leucine Dehydrogenase, chain A, domain 1"/>
    <property type="match status" value="1"/>
</dbReference>
<evidence type="ECO:0000256" key="12">
    <source>
        <dbReference type="HAMAP-Rule" id="MF_01576"/>
    </source>
</evidence>
<accession>A0A8J7PAD6</accession>
<dbReference type="GO" id="GO:0006164">
    <property type="term" value="P:purine nucleotide biosynthetic process"/>
    <property type="evidence" value="ECO:0007669"/>
    <property type="project" value="UniProtKB-KW"/>
</dbReference>
<evidence type="ECO:0000256" key="5">
    <source>
        <dbReference type="ARBA" id="ARBA00022755"/>
    </source>
</evidence>
<dbReference type="InterPro" id="IPR020867">
    <property type="entry name" value="THF_DH/CycHdrlase_CS"/>
</dbReference>
<dbReference type="GO" id="GO:0000105">
    <property type="term" value="P:L-histidine biosynthetic process"/>
    <property type="evidence" value="ECO:0007669"/>
    <property type="project" value="UniProtKB-KW"/>
</dbReference>
<gene>
    <name evidence="12 15" type="primary">folD</name>
    <name evidence="15" type="ORF">J0M35_00420</name>
</gene>
<dbReference type="InterPro" id="IPR020630">
    <property type="entry name" value="THF_DH/CycHdrlase_cat_dom"/>
</dbReference>
<dbReference type="InterPro" id="IPR036291">
    <property type="entry name" value="NAD(P)-bd_dom_sf"/>
</dbReference>
<evidence type="ECO:0000313" key="16">
    <source>
        <dbReference type="Proteomes" id="UP000664277"/>
    </source>
</evidence>
<dbReference type="GO" id="GO:0004488">
    <property type="term" value="F:methylenetetrahydrofolate dehydrogenase (NADP+) activity"/>
    <property type="evidence" value="ECO:0007669"/>
    <property type="project" value="UniProtKB-UniRule"/>
</dbReference>
<comment type="similarity">
    <text evidence="12">Belongs to the tetrahydrofolate dehydrogenase/cyclohydrolase family.</text>
</comment>
<dbReference type="SUPFAM" id="SSF53223">
    <property type="entry name" value="Aminoacid dehydrogenase-like, N-terminal domain"/>
    <property type="match status" value="1"/>
</dbReference>
<evidence type="ECO:0000256" key="10">
    <source>
        <dbReference type="ARBA" id="ARBA00023167"/>
    </source>
</evidence>
<dbReference type="EMBL" id="JAFLCK010000001">
    <property type="protein sequence ID" value="MBN8658796.1"/>
    <property type="molecule type" value="Genomic_DNA"/>
</dbReference>
<evidence type="ECO:0000256" key="1">
    <source>
        <dbReference type="ARBA" id="ARBA00004777"/>
    </source>
</evidence>
<dbReference type="FunFam" id="3.40.50.10860:FF:000005">
    <property type="entry name" value="C-1-tetrahydrofolate synthase, cytoplasmic, putative"/>
    <property type="match status" value="1"/>
</dbReference>
<protein>
    <recommendedName>
        <fullName evidence="12">Bifunctional protein FolD</fullName>
    </recommendedName>
    <domain>
        <recommendedName>
            <fullName evidence="12">Methylenetetrahydrofolate dehydrogenase</fullName>
            <ecNumber evidence="12">1.5.1.5</ecNumber>
        </recommendedName>
    </domain>
    <domain>
        <recommendedName>
            <fullName evidence="12">Methenyltetrahydrofolate cyclohydrolase</fullName>
            <ecNumber evidence="12">3.5.4.9</ecNumber>
        </recommendedName>
    </domain>
</protein>
<comment type="catalytic activity">
    <reaction evidence="12">
        <text>(6R)-5,10-methylene-5,6,7,8-tetrahydrofolate + NADP(+) = (6R)-5,10-methenyltetrahydrofolate + NADPH</text>
        <dbReference type="Rhea" id="RHEA:22812"/>
        <dbReference type="ChEBI" id="CHEBI:15636"/>
        <dbReference type="ChEBI" id="CHEBI:57455"/>
        <dbReference type="ChEBI" id="CHEBI:57783"/>
        <dbReference type="ChEBI" id="CHEBI:58349"/>
        <dbReference type="EC" id="1.5.1.5"/>
    </reaction>
</comment>
<keyword evidence="10 12" id="KW-0486">Methionine biosynthesis</keyword>
<dbReference type="NCBIfam" id="NF010783">
    <property type="entry name" value="PRK14186.1"/>
    <property type="match status" value="1"/>
</dbReference>
<feature type="binding site" evidence="12">
    <location>
        <position position="250"/>
    </location>
    <ligand>
        <name>NADP(+)</name>
        <dbReference type="ChEBI" id="CHEBI:58349"/>
    </ligand>
</feature>
<dbReference type="Proteomes" id="UP000664277">
    <property type="component" value="Unassembled WGS sequence"/>
</dbReference>
<dbReference type="AlphaFoldDB" id="A0A8J7PAD6"/>
<evidence type="ECO:0000256" key="9">
    <source>
        <dbReference type="ARBA" id="ARBA00023102"/>
    </source>
</evidence>
<evidence type="ECO:0000256" key="8">
    <source>
        <dbReference type="ARBA" id="ARBA00023002"/>
    </source>
</evidence>
<evidence type="ECO:0000256" key="3">
    <source>
        <dbReference type="ARBA" id="ARBA00022563"/>
    </source>
</evidence>